<evidence type="ECO:0000256" key="2">
    <source>
        <dbReference type="ARBA" id="ARBA00022801"/>
    </source>
</evidence>
<evidence type="ECO:0000256" key="1">
    <source>
        <dbReference type="ARBA" id="ARBA00022741"/>
    </source>
</evidence>
<keyword evidence="1" id="KW-0547">Nucleotide-binding</keyword>
<dbReference type="Proteomes" id="UP000251166">
    <property type="component" value="Chromosome"/>
</dbReference>
<keyword evidence="2" id="KW-0378">Hydrolase</keyword>
<feature type="compositionally biased region" description="Basic and acidic residues" evidence="7">
    <location>
        <begin position="225"/>
        <end position="255"/>
    </location>
</feature>
<dbReference type="AlphaFoldDB" id="A0A2Z4YFV5"/>
<organism evidence="9 10">
    <name type="scientific">Rhizobium leguminosarum</name>
    <dbReference type="NCBI Taxonomy" id="384"/>
    <lineage>
        <taxon>Bacteria</taxon>
        <taxon>Pseudomonadati</taxon>
        <taxon>Pseudomonadota</taxon>
        <taxon>Alphaproteobacteria</taxon>
        <taxon>Hyphomicrobiales</taxon>
        <taxon>Rhizobiaceae</taxon>
        <taxon>Rhizobium/Agrobacterium group</taxon>
        <taxon>Rhizobium</taxon>
    </lineage>
</organism>
<accession>A0A2Z4YFV5</accession>
<evidence type="ECO:0000256" key="5">
    <source>
        <dbReference type="ARBA" id="ARBA00045658"/>
    </source>
</evidence>
<dbReference type="EMBL" id="CP030760">
    <property type="protein sequence ID" value="AXA40196.1"/>
    <property type="molecule type" value="Genomic_DNA"/>
</dbReference>
<dbReference type="Gene3D" id="3.40.50.300">
    <property type="entry name" value="P-loop containing nucleotide triphosphate hydrolases"/>
    <property type="match status" value="1"/>
</dbReference>
<evidence type="ECO:0000256" key="3">
    <source>
        <dbReference type="ARBA" id="ARBA00023186"/>
    </source>
</evidence>
<dbReference type="SUPFAM" id="SSF52540">
    <property type="entry name" value="P-loop containing nucleoside triphosphate hydrolases"/>
    <property type="match status" value="1"/>
</dbReference>
<dbReference type="InterPro" id="IPR027417">
    <property type="entry name" value="P-loop_NTPase"/>
</dbReference>
<dbReference type="GO" id="GO:0000166">
    <property type="term" value="F:nucleotide binding"/>
    <property type="evidence" value="ECO:0007669"/>
    <property type="project" value="UniProtKB-KW"/>
</dbReference>
<proteinExistence type="inferred from homology"/>
<dbReference type="SUPFAM" id="SSF90002">
    <property type="entry name" value="Hypothetical protein YjiA, C-terminal domain"/>
    <property type="match status" value="1"/>
</dbReference>
<dbReference type="InterPro" id="IPR003495">
    <property type="entry name" value="CobW/HypB/UreG_nucleotide-bd"/>
</dbReference>
<dbReference type="RefSeq" id="WP_112905405.1">
    <property type="nucleotide sequence ID" value="NZ_CP030760.1"/>
</dbReference>
<dbReference type="Pfam" id="PF02492">
    <property type="entry name" value="cobW"/>
    <property type="match status" value="1"/>
</dbReference>
<name>A0A2Z4YFV5_RHILE</name>
<feature type="region of interest" description="Disordered" evidence="7">
    <location>
        <begin position="225"/>
        <end position="276"/>
    </location>
</feature>
<comment type="function">
    <text evidence="5">Zinc chaperone that directly transfers zinc cofactor to target proteins, thereby activating them. Zinc is transferred from the CXCC motif in the GTPase domain to the zinc binding site in target proteins in a process requiring GTP hydrolysis.</text>
</comment>
<gene>
    <name evidence="9" type="ORF">DLJ82_2611</name>
</gene>
<dbReference type="InterPro" id="IPR051316">
    <property type="entry name" value="Zinc-reg_GTPase_activator"/>
</dbReference>
<dbReference type="GO" id="GO:0005737">
    <property type="term" value="C:cytoplasm"/>
    <property type="evidence" value="ECO:0007669"/>
    <property type="project" value="TreeGrafter"/>
</dbReference>
<feature type="compositionally biased region" description="Basic residues" evidence="7">
    <location>
        <begin position="256"/>
        <end position="266"/>
    </location>
</feature>
<evidence type="ECO:0000313" key="9">
    <source>
        <dbReference type="EMBL" id="AXA40196.1"/>
    </source>
</evidence>
<dbReference type="InterPro" id="IPR011629">
    <property type="entry name" value="CobW-like_C"/>
</dbReference>
<sequence>MSALNDRIPVTILTGFLGAGKSTLLNRILKDPVMKDAAVIINEFGDVGIDHLLVESSGDSIIELSDGCLCCTVRGELVDTLANLMDAVQTGRVKPVKRVVIETTGLADPSPVMQAIMGNPVIATNFELDGVVTVVDAVNGLQTLDNHEEARKQAAVADRLIVSKKSMAVATDGLEKRLRALNPRAVMMDADSTDAGSAAVLVNGLYDPATKIADVGRWLQDEDAHEAHHNHDHGRDGHHNHDDNRDGDHGHDHDGHHHHHHHHHHAHADQDPHDVNRHDASIRSFSIIEEKPIDPMALEMFIDLLRSAHGEKLLRMKAIVSVSDRPDRPLVLHGVQSIFHPPVRLPAWPGEDRRTRMVLITRDLPEAFVKDLFDAFLGKPRIDMPDRAALSDNPLAIPGLRI</sequence>
<feature type="compositionally biased region" description="Basic and acidic residues" evidence="7">
    <location>
        <begin position="267"/>
        <end position="276"/>
    </location>
</feature>
<keyword evidence="3" id="KW-0143">Chaperone</keyword>
<dbReference type="CDD" id="cd03112">
    <property type="entry name" value="CobW-like"/>
    <property type="match status" value="1"/>
</dbReference>
<evidence type="ECO:0000313" key="10">
    <source>
        <dbReference type="Proteomes" id="UP000251166"/>
    </source>
</evidence>
<dbReference type="Gene3D" id="3.30.1220.10">
    <property type="entry name" value="CobW-like, C-terminal domain"/>
    <property type="match status" value="1"/>
</dbReference>
<comment type="catalytic activity">
    <reaction evidence="6">
        <text>GTP + H2O = GDP + phosphate + H(+)</text>
        <dbReference type="Rhea" id="RHEA:19669"/>
        <dbReference type="ChEBI" id="CHEBI:15377"/>
        <dbReference type="ChEBI" id="CHEBI:15378"/>
        <dbReference type="ChEBI" id="CHEBI:37565"/>
        <dbReference type="ChEBI" id="CHEBI:43474"/>
        <dbReference type="ChEBI" id="CHEBI:58189"/>
    </reaction>
    <physiologicalReaction direction="left-to-right" evidence="6">
        <dbReference type="Rhea" id="RHEA:19670"/>
    </physiologicalReaction>
</comment>
<evidence type="ECO:0000259" key="8">
    <source>
        <dbReference type="SMART" id="SM00833"/>
    </source>
</evidence>
<protein>
    <submittedName>
        <fullName evidence="9">CobW/HypB/UreG, nucleotide-binding domain family protein</fullName>
    </submittedName>
</protein>
<reference evidence="9 10" key="1">
    <citation type="submission" date="2018-07" db="EMBL/GenBank/DDBJ databases">
        <title>Rhizobium leguminosarum strain:ATCC 14479 Genome sequencing and assembly.</title>
        <authorList>
            <person name="Chakraborty R."/>
        </authorList>
    </citation>
    <scope>NUCLEOTIDE SEQUENCE [LARGE SCALE GENOMIC DNA]</scope>
    <source>
        <strain evidence="9 10">ATCC 14479</strain>
    </source>
</reference>
<evidence type="ECO:0000256" key="6">
    <source>
        <dbReference type="ARBA" id="ARBA00049117"/>
    </source>
</evidence>
<dbReference type="InterPro" id="IPR036627">
    <property type="entry name" value="CobW-likC_sf"/>
</dbReference>
<evidence type="ECO:0000256" key="4">
    <source>
        <dbReference type="ARBA" id="ARBA00034320"/>
    </source>
</evidence>
<dbReference type="PANTHER" id="PTHR13748">
    <property type="entry name" value="COBW-RELATED"/>
    <property type="match status" value="1"/>
</dbReference>
<feature type="domain" description="CobW C-terminal" evidence="8">
    <location>
        <begin position="282"/>
        <end position="377"/>
    </location>
</feature>
<evidence type="ECO:0000256" key="7">
    <source>
        <dbReference type="SAM" id="MobiDB-lite"/>
    </source>
</evidence>
<dbReference type="Pfam" id="PF07683">
    <property type="entry name" value="CobW_C"/>
    <property type="match status" value="1"/>
</dbReference>
<dbReference type="SMART" id="SM00833">
    <property type="entry name" value="CobW_C"/>
    <property type="match status" value="1"/>
</dbReference>
<dbReference type="PANTHER" id="PTHR13748:SF62">
    <property type="entry name" value="COBW DOMAIN-CONTAINING PROTEIN"/>
    <property type="match status" value="1"/>
</dbReference>
<dbReference type="GO" id="GO:0016787">
    <property type="term" value="F:hydrolase activity"/>
    <property type="evidence" value="ECO:0007669"/>
    <property type="project" value="UniProtKB-KW"/>
</dbReference>
<comment type="similarity">
    <text evidence="4">Belongs to the SIMIBI class G3E GTPase family. ZNG1 subfamily.</text>
</comment>